<evidence type="ECO:0000256" key="1">
    <source>
        <dbReference type="ARBA" id="ARBA00022553"/>
    </source>
</evidence>
<dbReference type="PANTHER" id="PTHR44591:SF3">
    <property type="entry name" value="RESPONSE REGULATORY DOMAIN-CONTAINING PROTEIN"/>
    <property type="match status" value="1"/>
</dbReference>
<dbReference type="SUPFAM" id="SSF52172">
    <property type="entry name" value="CheY-like"/>
    <property type="match status" value="1"/>
</dbReference>
<proteinExistence type="predicted"/>
<gene>
    <name evidence="4" type="ORF">SAMN05192549_105205</name>
</gene>
<dbReference type="GO" id="GO:0000160">
    <property type="term" value="P:phosphorelay signal transduction system"/>
    <property type="evidence" value="ECO:0007669"/>
    <property type="project" value="InterPro"/>
</dbReference>
<evidence type="ECO:0000256" key="2">
    <source>
        <dbReference type="PROSITE-ProRule" id="PRU00169"/>
    </source>
</evidence>
<evidence type="ECO:0000313" key="5">
    <source>
        <dbReference type="Proteomes" id="UP000184339"/>
    </source>
</evidence>
<dbReference type="SMART" id="SM00448">
    <property type="entry name" value="REC"/>
    <property type="match status" value="1"/>
</dbReference>
<dbReference type="PANTHER" id="PTHR44591">
    <property type="entry name" value="STRESS RESPONSE REGULATOR PROTEIN 1"/>
    <property type="match status" value="1"/>
</dbReference>
<dbReference type="InterPro" id="IPR050595">
    <property type="entry name" value="Bact_response_regulator"/>
</dbReference>
<feature type="domain" description="Response regulatory" evidence="3">
    <location>
        <begin position="9"/>
        <end position="125"/>
    </location>
</feature>
<dbReference type="Proteomes" id="UP000184339">
    <property type="component" value="Unassembled WGS sequence"/>
</dbReference>
<dbReference type="AlphaFoldDB" id="A0A1M7PLS4"/>
<dbReference type="EMBL" id="FRCX01000005">
    <property type="protein sequence ID" value="SHN18231.1"/>
    <property type="molecule type" value="Genomic_DNA"/>
</dbReference>
<dbReference type="InterPro" id="IPR001789">
    <property type="entry name" value="Sig_transdc_resp-reg_receiver"/>
</dbReference>
<organism evidence="4 5">
    <name type="scientific">Duganella sacchari</name>
    <dbReference type="NCBI Taxonomy" id="551987"/>
    <lineage>
        <taxon>Bacteria</taxon>
        <taxon>Pseudomonadati</taxon>
        <taxon>Pseudomonadota</taxon>
        <taxon>Betaproteobacteria</taxon>
        <taxon>Burkholderiales</taxon>
        <taxon>Oxalobacteraceae</taxon>
        <taxon>Telluria group</taxon>
        <taxon>Duganella</taxon>
    </lineage>
</organism>
<reference evidence="5" key="1">
    <citation type="submission" date="2016-11" db="EMBL/GenBank/DDBJ databases">
        <authorList>
            <person name="Varghese N."/>
            <person name="Submissions S."/>
        </authorList>
    </citation>
    <scope>NUCLEOTIDE SEQUENCE [LARGE SCALE GENOMIC DNA]</scope>
    <source>
        <strain evidence="5">Sac-22</strain>
    </source>
</reference>
<dbReference type="STRING" id="551987.SAMN05192549_105205"/>
<accession>A0A1M7PLS4</accession>
<keyword evidence="5" id="KW-1185">Reference proteome</keyword>
<dbReference type="Gene3D" id="3.40.50.2300">
    <property type="match status" value="1"/>
</dbReference>
<dbReference type="PROSITE" id="PS50110">
    <property type="entry name" value="RESPONSE_REGULATORY"/>
    <property type="match status" value="1"/>
</dbReference>
<keyword evidence="1 2" id="KW-0597">Phosphoprotein</keyword>
<dbReference type="RefSeq" id="WP_072784985.1">
    <property type="nucleotide sequence ID" value="NZ_FRCX01000005.1"/>
</dbReference>
<dbReference type="Pfam" id="PF00072">
    <property type="entry name" value="Response_reg"/>
    <property type="match status" value="1"/>
</dbReference>
<name>A0A1M7PLS4_9BURK</name>
<evidence type="ECO:0000313" key="4">
    <source>
        <dbReference type="EMBL" id="SHN18231.1"/>
    </source>
</evidence>
<sequence>MASQLASRKILIVDDNVDSVDLIADLLSMYGHVTAKAYGGAGGIETAIDFQPDVMLVDLGMPEVTGYAVVKKLRQYPQMDDVVMVAYTAWDDATTRKQTSIAGFDEHLAKPADIERLLEVISLTRPKSPVI</sequence>
<dbReference type="InterPro" id="IPR011006">
    <property type="entry name" value="CheY-like_superfamily"/>
</dbReference>
<evidence type="ECO:0000259" key="3">
    <source>
        <dbReference type="PROSITE" id="PS50110"/>
    </source>
</evidence>
<protein>
    <submittedName>
        <fullName evidence="4">Response regulator receiver domain-containing protein</fullName>
    </submittedName>
</protein>
<feature type="modified residue" description="4-aspartylphosphate" evidence="2">
    <location>
        <position position="58"/>
    </location>
</feature>